<name>A0ABU0Q8C0_STRAH</name>
<evidence type="ECO:0000313" key="4">
    <source>
        <dbReference type="Proteomes" id="UP001243364"/>
    </source>
</evidence>
<evidence type="ECO:0000256" key="1">
    <source>
        <dbReference type="SAM" id="MobiDB-lite"/>
    </source>
</evidence>
<gene>
    <name evidence="3" type="ORF">QFZ56_005882</name>
</gene>
<sequence length="135" mass="14342">MFRGTSARAVLSLLAAALLALAFFAPTPSFATAHTARHAEARAQPGTTLSAKTPRHEKVTVRDCGLPVGPTDPRRTRDRHRGTVCAASAPHEPERASLATDPAAAHRPAPTGDLRHRTSRPSTTHSPAALQVFRC</sequence>
<keyword evidence="4" id="KW-1185">Reference proteome</keyword>
<feature type="region of interest" description="Disordered" evidence="1">
    <location>
        <begin position="34"/>
        <end position="135"/>
    </location>
</feature>
<dbReference type="Proteomes" id="UP001243364">
    <property type="component" value="Unassembled WGS sequence"/>
</dbReference>
<organism evidence="3 4">
    <name type="scientific">Streptomyces achromogenes</name>
    <dbReference type="NCBI Taxonomy" id="67255"/>
    <lineage>
        <taxon>Bacteria</taxon>
        <taxon>Bacillati</taxon>
        <taxon>Actinomycetota</taxon>
        <taxon>Actinomycetes</taxon>
        <taxon>Kitasatosporales</taxon>
        <taxon>Streptomycetaceae</taxon>
        <taxon>Streptomyces</taxon>
    </lineage>
</organism>
<accession>A0ABU0Q8C0</accession>
<feature type="signal peptide" evidence="2">
    <location>
        <begin position="1"/>
        <end position="31"/>
    </location>
</feature>
<dbReference type="EMBL" id="JAUSYA010000001">
    <property type="protein sequence ID" value="MDQ0686919.1"/>
    <property type="molecule type" value="Genomic_DNA"/>
</dbReference>
<comment type="caution">
    <text evidence="3">The sequence shown here is derived from an EMBL/GenBank/DDBJ whole genome shotgun (WGS) entry which is preliminary data.</text>
</comment>
<protein>
    <recommendedName>
        <fullName evidence="5">Secreted protein</fullName>
    </recommendedName>
</protein>
<dbReference type="RefSeq" id="WP_307046756.1">
    <property type="nucleotide sequence ID" value="NZ_JAUSYA010000001.1"/>
</dbReference>
<evidence type="ECO:0000313" key="3">
    <source>
        <dbReference type="EMBL" id="MDQ0686919.1"/>
    </source>
</evidence>
<evidence type="ECO:0000256" key="2">
    <source>
        <dbReference type="SAM" id="SignalP"/>
    </source>
</evidence>
<reference evidence="3 4" key="1">
    <citation type="submission" date="2023-07" db="EMBL/GenBank/DDBJ databases">
        <title>Comparative genomics of wheat-associated soil bacteria to identify genetic determinants of phenazine resistance.</title>
        <authorList>
            <person name="Mouncey N."/>
        </authorList>
    </citation>
    <scope>NUCLEOTIDE SEQUENCE [LARGE SCALE GENOMIC DNA]</scope>
    <source>
        <strain evidence="3 4">W4I19-2</strain>
    </source>
</reference>
<keyword evidence="2" id="KW-0732">Signal</keyword>
<evidence type="ECO:0008006" key="5">
    <source>
        <dbReference type="Google" id="ProtNLM"/>
    </source>
</evidence>
<feature type="chain" id="PRO_5045606356" description="Secreted protein" evidence="2">
    <location>
        <begin position="32"/>
        <end position="135"/>
    </location>
</feature>
<proteinExistence type="predicted"/>